<dbReference type="AlphaFoldDB" id="A0A1G1T0H9"/>
<comment type="caution">
    <text evidence="1">The sequence shown here is derived from an EMBL/GenBank/DDBJ whole genome shotgun (WGS) entry which is preliminary data.</text>
</comment>
<dbReference type="Proteomes" id="UP000176294">
    <property type="component" value="Unassembled WGS sequence"/>
</dbReference>
<name>A0A1G1T0H9_9BACT</name>
<keyword evidence="2" id="KW-1185">Reference proteome</keyword>
<evidence type="ECO:0000313" key="1">
    <source>
        <dbReference type="EMBL" id="OGX84336.1"/>
    </source>
</evidence>
<evidence type="ECO:0000313" key="2">
    <source>
        <dbReference type="Proteomes" id="UP000176294"/>
    </source>
</evidence>
<gene>
    <name evidence="1" type="ORF">BEN47_02940</name>
</gene>
<sequence>MCAAGRRPARRVAGQWTGLAAAIHRPQPAGAPGARRQGRAERIGCVQAQGGAADTVLLCSVEGAQEFRFGGEVGAGSAGGGQRAEAQLAHGRSAVRARKPVAAGPAFGAGEAVAWHEMGGGASIVGAGCPASSRSSQRTLSSEVAAAGAWLSTASATRPALGRSARSWLQEVAQSRAKAAARRRKEGSSMALREGEVLPFHVTALV</sequence>
<dbReference type="STRING" id="1908237.BEN47_02940"/>
<organism evidence="1 2">
    <name type="scientific">Hymenobacter lapidarius</name>
    <dbReference type="NCBI Taxonomy" id="1908237"/>
    <lineage>
        <taxon>Bacteria</taxon>
        <taxon>Pseudomonadati</taxon>
        <taxon>Bacteroidota</taxon>
        <taxon>Cytophagia</taxon>
        <taxon>Cytophagales</taxon>
        <taxon>Hymenobacteraceae</taxon>
        <taxon>Hymenobacter</taxon>
    </lineage>
</organism>
<accession>A0A1G1T0H9</accession>
<protein>
    <submittedName>
        <fullName evidence="1">Uncharacterized protein</fullName>
    </submittedName>
</protein>
<dbReference type="EMBL" id="MDZB01000120">
    <property type="protein sequence ID" value="OGX84336.1"/>
    <property type="molecule type" value="Genomic_DNA"/>
</dbReference>
<proteinExistence type="predicted"/>
<reference evidence="1 2" key="1">
    <citation type="submission" date="2016-08" db="EMBL/GenBank/DDBJ databases">
        <title>Hymenobacter coccineus sp. nov., Hymenobacter lapidarius sp. nov. and Hymenobacter glacialis sp. nov., isolated from Antarctic soil.</title>
        <authorList>
            <person name="Sedlacek I."/>
            <person name="Kralova S."/>
            <person name="Kyrova K."/>
            <person name="Maslanova I."/>
            <person name="Stankova E."/>
            <person name="Vrbovska V."/>
            <person name="Nemec M."/>
            <person name="Bartak M."/>
            <person name="Svec P."/>
            <person name="Busse H.-J."/>
            <person name="Pantucek R."/>
        </authorList>
    </citation>
    <scope>NUCLEOTIDE SEQUENCE [LARGE SCALE GENOMIC DNA]</scope>
    <source>
        <strain evidence="1 2">CCM 8643</strain>
    </source>
</reference>